<evidence type="ECO:0000256" key="2">
    <source>
        <dbReference type="ARBA" id="ARBA00013047"/>
    </source>
</evidence>
<accession>A0A2G9USD3</accession>
<dbReference type="FunFam" id="3.90.650.10:FF:000019">
    <property type="entry name" value="Trifunctional purine biosynthetic protein adenosine-3"/>
    <property type="match status" value="1"/>
</dbReference>
<dbReference type="GO" id="GO:0005524">
    <property type="term" value="F:ATP binding"/>
    <property type="evidence" value="ECO:0007669"/>
    <property type="project" value="UniProtKB-KW"/>
</dbReference>
<dbReference type="InterPro" id="IPR002376">
    <property type="entry name" value="Formyl_transf_N"/>
</dbReference>
<dbReference type="Pfam" id="PF00551">
    <property type="entry name" value="Formyl_trans_N"/>
    <property type="match status" value="1"/>
</dbReference>
<name>A0A2G9USD3_TELCI</name>
<dbReference type="GO" id="GO:0005829">
    <property type="term" value="C:cytosol"/>
    <property type="evidence" value="ECO:0007669"/>
    <property type="project" value="TreeGrafter"/>
</dbReference>
<protein>
    <recommendedName>
        <fullName evidence="2">phosphoribosylformylglycinamidine cyclo-ligase</fullName>
        <ecNumber evidence="2">6.3.3.1</ecNumber>
    </recommendedName>
</protein>
<dbReference type="GO" id="GO:0004637">
    <property type="term" value="F:phosphoribosylamine-glycine ligase activity"/>
    <property type="evidence" value="ECO:0007669"/>
    <property type="project" value="TreeGrafter"/>
</dbReference>
<dbReference type="Proteomes" id="UP000230423">
    <property type="component" value="Unassembled WGS sequence"/>
</dbReference>
<dbReference type="OrthoDB" id="2018833at2759"/>
<dbReference type="SUPFAM" id="SSF56042">
    <property type="entry name" value="PurM C-terminal domain-like"/>
    <property type="match status" value="1"/>
</dbReference>
<dbReference type="EC" id="6.3.3.1" evidence="2"/>
<dbReference type="Pfam" id="PF02769">
    <property type="entry name" value="AIRS_C"/>
    <property type="match status" value="1"/>
</dbReference>
<evidence type="ECO:0000259" key="8">
    <source>
        <dbReference type="Pfam" id="PF02769"/>
    </source>
</evidence>
<evidence type="ECO:0000313" key="10">
    <source>
        <dbReference type="Proteomes" id="UP000230423"/>
    </source>
</evidence>
<dbReference type="GO" id="GO:0006189">
    <property type="term" value="P:'de novo' IMP biosynthetic process"/>
    <property type="evidence" value="ECO:0007669"/>
    <property type="project" value="UniProtKB-UniPathway"/>
</dbReference>
<keyword evidence="5" id="KW-0658">Purine biosynthesis</keyword>
<reference evidence="9 10" key="1">
    <citation type="submission" date="2015-09" db="EMBL/GenBank/DDBJ databases">
        <title>Draft genome of the parasitic nematode Teladorsagia circumcincta isolate WARC Sus (inbred).</title>
        <authorList>
            <person name="Mitreva M."/>
        </authorList>
    </citation>
    <scope>NUCLEOTIDE SEQUENCE [LARGE SCALE GENOMIC DNA]</scope>
    <source>
        <strain evidence="9 10">S</strain>
    </source>
</reference>
<comment type="pathway">
    <text evidence="1">Purine metabolism; IMP biosynthesis via de novo pathway; 5-amino-1-(5-phospho-D-ribosyl)imidazole from N(2)-formyl-N(1)-(5-phospho-D-ribosyl)glycinamide: step 2/2.</text>
</comment>
<evidence type="ECO:0000256" key="6">
    <source>
        <dbReference type="ARBA" id="ARBA00022840"/>
    </source>
</evidence>
<evidence type="ECO:0000259" key="7">
    <source>
        <dbReference type="Pfam" id="PF00551"/>
    </source>
</evidence>
<dbReference type="InterPro" id="IPR004733">
    <property type="entry name" value="PurM_cligase"/>
</dbReference>
<dbReference type="SUPFAM" id="SSF53328">
    <property type="entry name" value="Formyltransferase"/>
    <property type="match status" value="1"/>
</dbReference>
<gene>
    <name evidence="9" type="ORF">TELCIR_04864</name>
</gene>
<evidence type="ECO:0000256" key="3">
    <source>
        <dbReference type="ARBA" id="ARBA00022598"/>
    </source>
</evidence>
<sequence>MPGVYRPAQWDLAGCAVAVRDPHWPKLPDSKSICAGDVLIGLPSSGLHSNGFSLVRKIFEMNEISYNEKTPWNSKETFGQVLLTGTRLYVRSVLPLLKDGLVKGCAHITGGGIAENLPRVLDSDSQLTLEVDAASWKKPEIFDWLAGMGPVESNMMLRTFNCGIGMVLVVAASKADAVLQRLLEGGEHAVRIGSVVKRQESSLIVFTNLKTAFTSKYTQSPRPKIKVGILISGNGSNMVKLVESSRRPCSNCEVAVVISNKLGAKGMDIARAMGIEVLHIPHTQIREIGDSKISEALHARGVQLLCLAGYMRVLSSRFVEEWRGKIINIHPSLLPSFR</sequence>
<dbReference type="UniPathway" id="UPA00074">
    <property type="reaction ID" value="UER00129"/>
</dbReference>
<keyword evidence="4" id="KW-0547">Nucleotide-binding</keyword>
<feature type="domain" description="Formyl transferase N-terminal" evidence="7">
    <location>
        <begin position="226"/>
        <end position="338"/>
    </location>
</feature>
<dbReference type="AlphaFoldDB" id="A0A2G9USD3"/>
<evidence type="ECO:0000313" key="9">
    <source>
        <dbReference type="EMBL" id="PIO73178.1"/>
    </source>
</evidence>
<evidence type="ECO:0000256" key="5">
    <source>
        <dbReference type="ARBA" id="ARBA00022755"/>
    </source>
</evidence>
<dbReference type="Gene3D" id="3.90.650.10">
    <property type="entry name" value="PurM-like C-terminal domain"/>
    <property type="match status" value="1"/>
</dbReference>
<dbReference type="PANTHER" id="PTHR10520:SF12">
    <property type="entry name" value="TRIFUNCTIONAL PURINE BIOSYNTHETIC PROTEIN ADENOSINE-3"/>
    <property type="match status" value="1"/>
</dbReference>
<keyword evidence="6" id="KW-0067">ATP-binding</keyword>
<dbReference type="EMBL" id="KZ345503">
    <property type="protein sequence ID" value="PIO73178.1"/>
    <property type="molecule type" value="Genomic_DNA"/>
</dbReference>
<evidence type="ECO:0000256" key="4">
    <source>
        <dbReference type="ARBA" id="ARBA00022741"/>
    </source>
</evidence>
<dbReference type="CDD" id="cd02196">
    <property type="entry name" value="PurM"/>
    <property type="match status" value="1"/>
</dbReference>
<dbReference type="GO" id="GO:0046084">
    <property type="term" value="P:adenine biosynthetic process"/>
    <property type="evidence" value="ECO:0007669"/>
    <property type="project" value="TreeGrafter"/>
</dbReference>
<keyword evidence="3 9" id="KW-0436">Ligase</keyword>
<feature type="non-terminal residue" evidence="9">
    <location>
        <position position="338"/>
    </location>
</feature>
<dbReference type="InterPro" id="IPR036676">
    <property type="entry name" value="PurM-like_C_sf"/>
</dbReference>
<dbReference type="InterPro" id="IPR036477">
    <property type="entry name" value="Formyl_transf_N_sf"/>
</dbReference>
<organism evidence="9 10">
    <name type="scientific">Teladorsagia circumcincta</name>
    <name type="common">Brown stomach worm</name>
    <name type="synonym">Ostertagia circumcincta</name>
    <dbReference type="NCBI Taxonomy" id="45464"/>
    <lineage>
        <taxon>Eukaryota</taxon>
        <taxon>Metazoa</taxon>
        <taxon>Ecdysozoa</taxon>
        <taxon>Nematoda</taxon>
        <taxon>Chromadorea</taxon>
        <taxon>Rhabditida</taxon>
        <taxon>Rhabditina</taxon>
        <taxon>Rhabditomorpha</taxon>
        <taxon>Strongyloidea</taxon>
        <taxon>Trichostrongylidae</taxon>
        <taxon>Teladorsagia</taxon>
    </lineage>
</organism>
<dbReference type="PANTHER" id="PTHR10520">
    <property type="entry name" value="TRIFUNCTIONAL PURINE BIOSYNTHETIC PROTEIN ADENOSINE-3-RELATED"/>
    <property type="match status" value="1"/>
</dbReference>
<keyword evidence="10" id="KW-1185">Reference proteome</keyword>
<dbReference type="Gene3D" id="3.40.50.170">
    <property type="entry name" value="Formyl transferase, N-terminal domain"/>
    <property type="match status" value="1"/>
</dbReference>
<feature type="domain" description="PurM-like C-terminal" evidence="8">
    <location>
        <begin position="35"/>
        <end position="205"/>
    </location>
</feature>
<dbReference type="GO" id="GO:0004641">
    <property type="term" value="F:phosphoribosylformylglycinamidine cyclo-ligase activity"/>
    <property type="evidence" value="ECO:0007669"/>
    <property type="project" value="UniProtKB-EC"/>
</dbReference>
<evidence type="ECO:0000256" key="1">
    <source>
        <dbReference type="ARBA" id="ARBA00004686"/>
    </source>
</evidence>
<proteinExistence type="predicted"/>
<dbReference type="InterPro" id="IPR010918">
    <property type="entry name" value="PurM-like_C_dom"/>
</dbReference>